<evidence type="ECO:0000313" key="6">
    <source>
        <dbReference type="EMBL" id="CBY38232.1"/>
    </source>
</evidence>
<proteinExistence type="inferred from homology"/>
<dbReference type="Pfam" id="PF03153">
    <property type="entry name" value="TFIIA"/>
    <property type="match status" value="2"/>
</dbReference>
<feature type="region of interest" description="Disordered" evidence="5">
    <location>
        <begin position="54"/>
        <end position="93"/>
    </location>
</feature>
<comment type="subcellular location">
    <subcellularLocation>
        <location evidence="1">Nucleus</location>
    </subcellularLocation>
</comment>
<evidence type="ECO:0000256" key="4">
    <source>
        <dbReference type="ARBA" id="ARBA00023242"/>
    </source>
</evidence>
<organism evidence="6">
    <name type="scientific">Oikopleura dioica</name>
    <name type="common">Tunicate</name>
    <dbReference type="NCBI Taxonomy" id="34765"/>
    <lineage>
        <taxon>Eukaryota</taxon>
        <taxon>Metazoa</taxon>
        <taxon>Chordata</taxon>
        <taxon>Tunicata</taxon>
        <taxon>Appendicularia</taxon>
        <taxon>Copelata</taxon>
        <taxon>Oikopleuridae</taxon>
        <taxon>Oikopleura</taxon>
    </lineage>
</organism>
<dbReference type="GO" id="GO:0005672">
    <property type="term" value="C:transcription factor TFIIA complex"/>
    <property type="evidence" value="ECO:0007669"/>
    <property type="project" value="InterPro"/>
</dbReference>
<evidence type="ECO:0000256" key="1">
    <source>
        <dbReference type="ARBA" id="ARBA00004123"/>
    </source>
</evidence>
<accession>E4YRZ0</accession>
<dbReference type="PANTHER" id="PTHR12694">
    <property type="entry name" value="TRANSCRIPTION INITIATION FACTOR IIA SUBUNIT 1"/>
    <property type="match status" value="1"/>
</dbReference>
<sequence length="339" mass="38611">MTSKSMVPNPVPRLYESVVEEVISKVRESVLDEGLDESVLCDLKALWTKKLEESKAMSGPEPTNEYRPYVGRHGPPGESPNIYHPHPQAPHHRQPPFRHNIIQQQQISHSRLGPRVMPLPGIPTPLPQPIPQPVMRQHPSQYNLRMPARPPHHPIPASSPLQLHHQHGPITPHSQPHSYSSRNAPRHISSPHIIRHTVPHSALRHGLPISSPAPQMHHQSVIQANHYRPEQVDGPADTDSSDLDSSSDEEAPQAPYAQEDAEPLNSDDDVSDSNDNEIFETENILICQFEKIARVRNRWRFQACKRDHDLEWKRLCFPKSNWRGRVVIRNLRTSTRKPS</sequence>
<dbReference type="GO" id="GO:0006367">
    <property type="term" value="P:transcription initiation at RNA polymerase II promoter"/>
    <property type="evidence" value="ECO:0007669"/>
    <property type="project" value="InterPro"/>
</dbReference>
<feature type="region of interest" description="Disordered" evidence="5">
    <location>
        <begin position="230"/>
        <end position="275"/>
    </location>
</feature>
<comment type="similarity">
    <text evidence="2">Belongs to the TFIIA subunit 1 family.</text>
</comment>
<feature type="region of interest" description="Disordered" evidence="5">
    <location>
        <begin position="143"/>
        <end position="186"/>
    </location>
</feature>
<evidence type="ECO:0000256" key="5">
    <source>
        <dbReference type="SAM" id="MobiDB-lite"/>
    </source>
</evidence>
<dbReference type="SUPFAM" id="SSF50784">
    <property type="entry name" value="Transcription factor IIA (TFIIA), beta-barrel domain"/>
    <property type="match status" value="1"/>
</dbReference>
<dbReference type="Gene3D" id="1.10.287.100">
    <property type="match status" value="1"/>
</dbReference>
<dbReference type="SUPFAM" id="SSF47396">
    <property type="entry name" value="Transcription factor IIA (TFIIA), alpha-helical domain"/>
    <property type="match status" value="1"/>
</dbReference>
<keyword evidence="4" id="KW-0539">Nucleus</keyword>
<feature type="compositionally biased region" description="Acidic residues" evidence="5">
    <location>
        <begin position="259"/>
        <end position="275"/>
    </location>
</feature>
<gene>
    <name evidence="6" type="ORF">GSOID_T00031744001</name>
</gene>
<dbReference type="Gene3D" id="2.30.18.10">
    <property type="entry name" value="Transcription factor IIA (TFIIA), beta-barrel domain"/>
    <property type="match status" value="1"/>
</dbReference>
<dbReference type="FunFam" id="1.10.287.100:FF:000001">
    <property type="entry name" value="Transcription initiation factor IIA subunit"/>
    <property type="match status" value="1"/>
</dbReference>
<dbReference type="Proteomes" id="UP000011014">
    <property type="component" value="Unassembled WGS sequence"/>
</dbReference>
<evidence type="ECO:0000256" key="2">
    <source>
        <dbReference type="ARBA" id="ARBA00010059"/>
    </source>
</evidence>
<evidence type="ECO:0000256" key="3">
    <source>
        <dbReference type="ARBA" id="ARBA00023163"/>
    </source>
</evidence>
<name>E4YRZ0_OIKDI</name>
<feature type="compositionally biased region" description="Acidic residues" evidence="5">
    <location>
        <begin position="239"/>
        <end position="251"/>
    </location>
</feature>
<dbReference type="SMART" id="SM01371">
    <property type="entry name" value="TFIIA"/>
    <property type="match status" value="1"/>
</dbReference>
<dbReference type="CDD" id="cd07976">
    <property type="entry name" value="TFIIA_alpha_beta_like"/>
    <property type="match status" value="1"/>
</dbReference>
<dbReference type="InterPro" id="IPR004855">
    <property type="entry name" value="TFIIA_asu/bsu"/>
</dbReference>
<dbReference type="PANTHER" id="PTHR12694:SF8">
    <property type="entry name" value="TRANSCRIPTION INITIATION FACTOR IIA SUBUNIT 1"/>
    <property type="match status" value="1"/>
</dbReference>
<feature type="compositionally biased region" description="Polar residues" evidence="5">
    <location>
        <begin position="172"/>
        <end position="183"/>
    </location>
</feature>
<dbReference type="AlphaFoldDB" id="E4YRZ0"/>
<protein>
    <submittedName>
        <fullName evidence="6">Uncharacterized protein</fullName>
    </submittedName>
</protein>
<dbReference type="EMBL" id="FN655164">
    <property type="protein sequence ID" value="CBY38232.1"/>
    <property type="molecule type" value="Genomic_DNA"/>
</dbReference>
<keyword evidence="3" id="KW-0804">Transcription</keyword>
<dbReference type="InterPro" id="IPR009088">
    <property type="entry name" value="TFIIA_b-brl"/>
</dbReference>
<reference evidence="6" key="1">
    <citation type="journal article" date="2010" name="Science">
        <title>Plasticity of animal genome architecture unmasked by rapid evolution of a pelagic tunicate.</title>
        <authorList>
            <person name="Denoeud F."/>
            <person name="Henriet S."/>
            <person name="Mungpakdee S."/>
            <person name="Aury J.M."/>
            <person name="Da Silva C."/>
            <person name="Brinkmann H."/>
            <person name="Mikhaleva J."/>
            <person name="Olsen L.C."/>
            <person name="Jubin C."/>
            <person name="Canestro C."/>
            <person name="Bouquet J.M."/>
            <person name="Danks G."/>
            <person name="Poulain J."/>
            <person name="Campsteijn C."/>
            <person name="Adamski M."/>
            <person name="Cross I."/>
            <person name="Yadetie F."/>
            <person name="Muffato M."/>
            <person name="Louis A."/>
            <person name="Butcher S."/>
            <person name="Tsagkogeorga G."/>
            <person name="Konrad A."/>
            <person name="Singh S."/>
            <person name="Jensen M.F."/>
            <person name="Cong E.H."/>
            <person name="Eikeseth-Otteraa H."/>
            <person name="Noel B."/>
            <person name="Anthouard V."/>
            <person name="Porcel B.M."/>
            <person name="Kachouri-Lafond R."/>
            <person name="Nishino A."/>
            <person name="Ugolini M."/>
            <person name="Chourrout P."/>
            <person name="Nishida H."/>
            <person name="Aasland R."/>
            <person name="Huzurbazar S."/>
            <person name="Westhof E."/>
            <person name="Delsuc F."/>
            <person name="Lehrach H."/>
            <person name="Reinhardt R."/>
            <person name="Weissenbach J."/>
            <person name="Roy S.W."/>
            <person name="Artiguenave F."/>
            <person name="Postlethwait J.H."/>
            <person name="Manak J.R."/>
            <person name="Thompson E.M."/>
            <person name="Jaillon O."/>
            <person name="Du Pasquier L."/>
            <person name="Boudinot P."/>
            <person name="Liberles D.A."/>
            <person name="Volff J.N."/>
            <person name="Philippe H."/>
            <person name="Lenhard B."/>
            <person name="Roest Crollius H."/>
            <person name="Wincker P."/>
            <person name="Chourrout D."/>
        </authorList>
    </citation>
    <scope>NUCLEOTIDE SEQUENCE [LARGE SCALE GENOMIC DNA]</scope>
</reference>